<proteinExistence type="predicted"/>
<reference evidence="2" key="1">
    <citation type="submission" date="2020-08" db="EMBL/GenBank/DDBJ databases">
        <title>Multicomponent nature underlies the extraordinary mechanical properties of spider dragline silk.</title>
        <authorList>
            <person name="Kono N."/>
            <person name="Nakamura H."/>
            <person name="Mori M."/>
            <person name="Yoshida Y."/>
            <person name="Ohtoshi R."/>
            <person name="Malay A.D."/>
            <person name="Moran D.A.P."/>
            <person name="Tomita M."/>
            <person name="Numata K."/>
            <person name="Arakawa K."/>
        </authorList>
    </citation>
    <scope>NUCLEOTIDE SEQUENCE</scope>
</reference>
<feature type="compositionally biased region" description="Basic and acidic residues" evidence="1">
    <location>
        <begin position="19"/>
        <end position="28"/>
    </location>
</feature>
<comment type="caution">
    <text evidence="2">The sequence shown here is derived from an EMBL/GenBank/DDBJ whole genome shotgun (WGS) entry which is preliminary data.</text>
</comment>
<dbReference type="AlphaFoldDB" id="A0A8X6I244"/>
<name>A0A8X6I244_NEPPI</name>
<feature type="region of interest" description="Disordered" evidence="1">
    <location>
        <begin position="296"/>
        <end position="328"/>
    </location>
</feature>
<feature type="compositionally biased region" description="Polar residues" evidence="1">
    <location>
        <begin position="1"/>
        <end position="10"/>
    </location>
</feature>
<protein>
    <submittedName>
        <fullName evidence="2">Uncharacterized protein</fullName>
    </submittedName>
</protein>
<evidence type="ECO:0000313" key="2">
    <source>
        <dbReference type="EMBL" id="GFS28301.1"/>
    </source>
</evidence>
<evidence type="ECO:0000313" key="3">
    <source>
        <dbReference type="Proteomes" id="UP000887013"/>
    </source>
</evidence>
<evidence type="ECO:0000256" key="1">
    <source>
        <dbReference type="SAM" id="MobiDB-lite"/>
    </source>
</evidence>
<keyword evidence="3" id="KW-1185">Reference proteome</keyword>
<dbReference type="OrthoDB" id="6448995at2759"/>
<dbReference type="Proteomes" id="UP000887013">
    <property type="component" value="Unassembled WGS sequence"/>
</dbReference>
<feature type="compositionally biased region" description="Basic residues" evidence="1">
    <location>
        <begin position="296"/>
        <end position="312"/>
    </location>
</feature>
<accession>A0A8X6I244</accession>
<feature type="region of interest" description="Disordered" evidence="1">
    <location>
        <begin position="1"/>
        <end position="28"/>
    </location>
</feature>
<feature type="compositionally biased region" description="Polar residues" evidence="1">
    <location>
        <begin position="316"/>
        <end position="328"/>
    </location>
</feature>
<dbReference type="EMBL" id="BMAW01041403">
    <property type="protein sequence ID" value="GFS28301.1"/>
    <property type="molecule type" value="Genomic_DNA"/>
</dbReference>
<gene>
    <name evidence="2" type="primary">AVEN_171393_1</name>
    <name evidence="2" type="ORF">NPIL_182301</name>
</gene>
<organism evidence="2 3">
    <name type="scientific">Nephila pilipes</name>
    <name type="common">Giant wood spider</name>
    <name type="synonym">Nephila maculata</name>
    <dbReference type="NCBI Taxonomy" id="299642"/>
    <lineage>
        <taxon>Eukaryota</taxon>
        <taxon>Metazoa</taxon>
        <taxon>Ecdysozoa</taxon>
        <taxon>Arthropoda</taxon>
        <taxon>Chelicerata</taxon>
        <taxon>Arachnida</taxon>
        <taxon>Araneae</taxon>
        <taxon>Araneomorphae</taxon>
        <taxon>Entelegynae</taxon>
        <taxon>Araneoidea</taxon>
        <taxon>Nephilidae</taxon>
        <taxon>Nephila</taxon>
    </lineage>
</organism>
<sequence length="457" mass="52771">MDTEVQSSEEFINEMSEDSDSKVEELRKESQVSHINRIRFATERRNRIEFERNNYGLPKQTKKKPANIKLKNRKFQEKSIIGAKSNQLNVNDDNGSCRFMNLHLNKYSSQRNTECSGDTEEVIDNGINSQGIVHIVSSNDFLKNLNEMDNSNRKRRKQWSVTTKTPIALNVTLKENQTTVRNGEENFNPVYFSVDEIEKFNNISHERKLHPSESTERNMIARRPATEKDAAIVQWLKDMDKLPLEDVADVRNYETSVEENEESLKNESTSFPVSKDSQFTKTDEISNTCTIVNKNSKHSATKESKKRFKMARKAQMPSSKLSSENCNKFNKNKTSKRIKVSCQNESKEKINSLFKISRIRNEQLNVIVNLKYLKPEDAALLVWFGGLINPDLKIETDIQNNGRKTKSLIQFRKDYVDLGKEEMAVFTNLFKNMNKSGNEMSEGCSEYPSKKNKSEIN</sequence>